<dbReference type="EMBL" id="HBUE01142980">
    <property type="protein sequence ID" value="CAG6501798.1"/>
    <property type="molecule type" value="Transcribed_RNA"/>
</dbReference>
<dbReference type="EMBL" id="HBUE01142979">
    <property type="protein sequence ID" value="CAG6501797.1"/>
    <property type="molecule type" value="Transcribed_RNA"/>
</dbReference>
<dbReference type="EMBL" id="HBUE01335231">
    <property type="protein sequence ID" value="CAG6595513.1"/>
    <property type="molecule type" value="Transcribed_RNA"/>
</dbReference>
<evidence type="ECO:0000313" key="1">
    <source>
        <dbReference type="EMBL" id="CAG6543392.1"/>
    </source>
</evidence>
<sequence length="99" mass="11455">MFIGRFVIGITISDRDFLTKLKQTARKSSSLGGRNTTLQHLYELELHKINRLLLLFSVFEFYFQPFPCFVFICDGKCSCLQYRLLFDAISFLVIVSNGC</sequence>
<dbReference type="EMBL" id="HBUE01142986">
    <property type="protein sequence ID" value="CAG6501802.1"/>
    <property type="molecule type" value="Transcribed_RNA"/>
</dbReference>
<dbReference type="EMBL" id="HBUE01142981">
    <property type="protein sequence ID" value="CAG6501800.1"/>
    <property type="molecule type" value="Transcribed_RNA"/>
</dbReference>
<accession>A0A8D8I053</accession>
<proteinExistence type="predicted"/>
<dbReference type="EMBL" id="HBUE01335232">
    <property type="protein sequence ID" value="CAG6595514.1"/>
    <property type="molecule type" value="Transcribed_RNA"/>
</dbReference>
<dbReference type="EMBL" id="HBUE01228469">
    <property type="protein sequence ID" value="CAG6543392.1"/>
    <property type="molecule type" value="Transcribed_RNA"/>
</dbReference>
<dbReference type="EMBL" id="HBUE01142984">
    <property type="protein sequence ID" value="CAG6501801.1"/>
    <property type="molecule type" value="Transcribed_RNA"/>
</dbReference>
<name>A0A8D8I053_CULPI</name>
<dbReference type="AlphaFoldDB" id="A0A8D8I053"/>
<dbReference type="EMBL" id="HBUE01228468">
    <property type="protein sequence ID" value="CAG6543391.1"/>
    <property type="molecule type" value="Transcribed_RNA"/>
</dbReference>
<organism evidence="1">
    <name type="scientific">Culex pipiens</name>
    <name type="common">House mosquito</name>
    <dbReference type="NCBI Taxonomy" id="7175"/>
    <lineage>
        <taxon>Eukaryota</taxon>
        <taxon>Metazoa</taxon>
        <taxon>Ecdysozoa</taxon>
        <taxon>Arthropoda</taxon>
        <taxon>Hexapoda</taxon>
        <taxon>Insecta</taxon>
        <taxon>Pterygota</taxon>
        <taxon>Neoptera</taxon>
        <taxon>Endopterygota</taxon>
        <taxon>Diptera</taxon>
        <taxon>Nematocera</taxon>
        <taxon>Culicoidea</taxon>
        <taxon>Culicidae</taxon>
        <taxon>Culicinae</taxon>
        <taxon>Culicini</taxon>
        <taxon>Culex</taxon>
        <taxon>Culex</taxon>
    </lineage>
</organism>
<reference evidence="1" key="1">
    <citation type="submission" date="2021-05" db="EMBL/GenBank/DDBJ databases">
        <authorList>
            <person name="Alioto T."/>
            <person name="Alioto T."/>
            <person name="Gomez Garrido J."/>
        </authorList>
    </citation>
    <scope>NUCLEOTIDE SEQUENCE</scope>
</reference>
<protein>
    <submittedName>
        <fullName evidence="1">(northern house mosquito) hypothetical protein</fullName>
    </submittedName>
</protein>